<dbReference type="PANTHER" id="PTHR12149">
    <property type="entry name" value="FRUCTOSAMINE 3 KINASE-RELATED PROTEIN"/>
    <property type="match status" value="1"/>
</dbReference>
<keyword evidence="4" id="KW-1185">Reference proteome</keyword>
<dbReference type="InterPro" id="IPR011009">
    <property type="entry name" value="Kinase-like_dom_sf"/>
</dbReference>
<dbReference type="Gene3D" id="1.10.510.10">
    <property type="entry name" value="Transferase(Phosphotransferase) domain 1"/>
    <property type="match status" value="1"/>
</dbReference>
<dbReference type="SUPFAM" id="SSF56112">
    <property type="entry name" value="Protein kinase-like (PK-like)"/>
    <property type="match status" value="1"/>
</dbReference>
<dbReference type="Proteomes" id="UP001321475">
    <property type="component" value="Chromosome"/>
</dbReference>
<reference evidence="4" key="1">
    <citation type="journal article" date="2019" name="Int. J. Syst. Evol. Microbiol.">
        <title>The Global Catalogue of Microorganisms (GCM) 10K type strain sequencing project: providing services to taxonomists for standard genome sequencing and annotation.</title>
        <authorList>
            <consortium name="The Broad Institute Genomics Platform"/>
            <consortium name="The Broad Institute Genome Sequencing Center for Infectious Disease"/>
            <person name="Wu L."/>
            <person name="Ma J."/>
        </authorList>
    </citation>
    <scope>NUCLEOTIDE SEQUENCE [LARGE SCALE GENOMIC DNA]</scope>
    <source>
        <strain evidence="4">NBRC 108565</strain>
    </source>
</reference>
<feature type="region of interest" description="Disordered" evidence="2">
    <location>
        <begin position="1"/>
        <end position="31"/>
    </location>
</feature>
<evidence type="ECO:0000256" key="2">
    <source>
        <dbReference type="SAM" id="MobiDB-lite"/>
    </source>
</evidence>
<dbReference type="GO" id="GO:0016301">
    <property type="term" value="F:kinase activity"/>
    <property type="evidence" value="ECO:0007669"/>
    <property type="project" value="UniProtKB-KW"/>
</dbReference>
<sequence>MPDDVSGGVSAGAADGAADDPGRGATGTFRKSRADAPRGFFATEAAGLRWLAEGDGTRVVAVVDVAEDRLDLERVESTPPTAAAAARFGASLAALHRSGARAHGVAPPGIDQAWFGPLDDPLPMPVGGWSDWPTFYAEARLRPIAQQGVDRDALHPEDADALHRLADRLPAVAGRAAADEPPSRLHGDLWSGNVMWDDRDAVLIDPAAHGGHRESDLAMLALFGAPHLDTILRAYDEADPLARGWERRRTLHQVYPVAVHAVLFGGGYRAQLRRSIDALLA</sequence>
<accession>A0ABM8G6A7</accession>
<protein>
    <submittedName>
        <fullName evidence="3">Fructosamine kinase</fullName>
    </submittedName>
</protein>
<dbReference type="PIRSF" id="PIRSF006221">
    <property type="entry name" value="Ketosamine-3-kinase"/>
    <property type="match status" value="1"/>
</dbReference>
<dbReference type="PANTHER" id="PTHR12149:SF8">
    <property type="entry name" value="PROTEIN-RIBULOSAMINE 3-KINASE"/>
    <property type="match status" value="1"/>
</dbReference>
<keyword evidence="1 3" id="KW-0418">Kinase</keyword>
<evidence type="ECO:0000313" key="3">
    <source>
        <dbReference type="EMBL" id="BDZ43696.1"/>
    </source>
</evidence>
<dbReference type="RefSeq" id="WP_286217862.1">
    <property type="nucleotide sequence ID" value="NZ_AP027729.1"/>
</dbReference>
<dbReference type="Pfam" id="PF03881">
    <property type="entry name" value="Fructosamin_kin"/>
    <property type="match status" value="1"/>
</dbReference>
<keyword evidence="1" id="KW-0808">Transferase</keyword>
<name>A0ABM8G6A7_9CELL</name>
<dbReference type="Gene3D" id="3.30.200.20">
    <property type="entry name" value="Phosphorylase Kinase, domain 1"/>
    <property type="match status" value="1"/>
</dbReference>
<evidence type="ECO:0000313" key="4">
    <source>
        <dbReference type="Proteomes" id="UP001321475"/>
    </source>
</evidence>
<dbReference type="Gene3D" id="1.20.1270.240">
    <property type="match status" value="1"/>
</dbReference>
<proteinExistence type="inferred from homology"/>
<organism evidence="3 4">
    <name type="scientific">Paraoerskovia sediminicola</name>
    <dbReference type="NCBI Taxonomy" id="1138587"/>
    <lineage>
        <taxon>Bacteria</taxon>
        <taxon>Bacillati</taxon>
        <taxon>Actinomycetota</taxon>
        <taxon>Actinomycetes</taxon>
        <taxon>Micrococcales</taxon>
        <taxon>Cellulomonadaceae</taxon>
        <taxon>Paraoerskovia</taxon>
    </lineage>
</organism>
<gene>
    <name evidence="3" type="ORF">GCM10025865_29950</name>
</gene>
<comment type="similarity">
    <text evidence="1">Belongs to the fructosamine kinase family.</text>
</comment>
<dbReference type="EMBL" id="AP027729">
    <property type="protein sequence ID" value="BDZ43696.1"/>
    <property type="molecule type" value="Genomic_DNA"/>
</dbReference>
<evidence type="ECO:0000256" key="1">
    <source>
        <dbReference type="PIRNR" id="PIRNR006221"/>
    </source>
</evidence>
<feature type="compositionally biased region" description="Low complexity" evidence="2">
    <location>
        <begin position="1"/>
        <end position="16"/>
    </location>
</feature>
<dbReference type="InterPro" id="IPR016477">
    <property type="entry name" value="Fructo-/Ketosamine-3-kinase"/>
</dbReference>